<dbReference type="KEGG" id="fuv:JR347_17775"/>
<dbReference type="InterPro" id="IPR001789">
    <property type="entry name" value="Sig_transdc_resp-reg_receiver"/>
</dbReference>
<dbReference type="InterPro" id="IPR011006">
    <property type="entry name" value="CheY-like_superfamily"/>
</dbReference>
<gene>
    <name evidence="4" type="ORF">JR347_17775</name>
</gene>
<evidence type="ECO:0000259" key="3">
    <source>
        <dbReference type="PROSITE" id="PS50110"/>
    </source>
</evidence>
<proteinExistence type="predicted"/>
<dbReference type="PROSITE" id="PS50110">
    <property type="entry name" value="RESPONSE_REGULATORY"/>
    <property type="match status" value="1"/>
</dbReference>
<protein>
    <submittedName>
        <fullName evidence="4">Response regulator</fullName>
    </submittedName>
</protein>
<dbReference type="Pfam" id="PF00072">
    <property type="entry name" value="Response_reg"/>
    <property type="match status" value="1"/>
</dbReference>
<feature type="modified residue" description="4-aspartylphosphate" evidence="2">
    <location>
        <position position="54"/>
    </location>
</feature>
<feature type="domain" description="Response regulatory" evidence="3">
    <location>
        <begin position="5"/>
        <end position="119"/>
    </location>
</feature>
<sequence>MSPPEVLIVDDEEDIGQMVSLMLRPYTDKIKYCTSIGEGAEEIENHQFDLIFLDLNLEDGTGFDLLEKMNQDNYTTNVVVISAYDGKEEEERVKEFKVAGFIKKPFTKNDIIEAFLSNVK</sequence>
<dbReference type="EMBL" id="CP070608">
    <property type="protein sequence ID" value="QSE97406.1"/>
    <property type="molecule type" value="Genomic_DNA"/>
</dbReference>
<dbReference type="Gene3D" id="3.40.50.2300">
    <property type="match status" value="1"/>
</dbReference>
<dbReference type="RefSeq" id="WP_205721917.1">
    <property type="nucleotide sequence ID" value="NZ_CP070608.1"/>
</dbReference>
<evidence type="ECO:0000256" key="1">
    <source>
        <dbReference type="ARBA" id="ARBA00022553"/>
    </source>
</evidence>
<dbReference type="PANTHER" id="PTHR44591:SF3">
    <property type="entry name" value="RESPONSE REGULATORY DOMAIN-CONTAINING PROTEIN"/>
    <property type="match status" value="1"/>
</dbReference>
<dbReference type="AlphaFoldDB" id="A0A975A118"/>
<dbReference type="InterPro" id="IPR050595">
    <property type="entry name" value="Bact_response_regulator"/>
</dbReference>
<dbReference type="SMART" id="SM00448">
    <property type="entry name" value="REC"/>
    <property type="match status" value="1"/>
</dbReference>
<organism evidence="4 5">
    <name type="scientific">Fulvivirga lutea</name>
    <dbReference type="NCBI Taxonomy" id="2810512"/>
    <lineage>
        <taxon>Bacteria</taxon>
        <taxon>Pseudomonadati</taxon>
        <taxon>Bacteroidota</taxon>
        <taxon>Cytophagia</taxon>
        <taxon>Cytophagales</taxon>
        <taxon>Fulvivirgaceae</taxon>
        <taxon>Fulvivirga</taxon>
    </lineage>
</organism>
<dbReference type="PANTHER" id="PTHR44591">
    <property type="entry name" value="STRESS RESPONSE REGULATOR PROTEIN 1"/>
    <property type="match status" value="1"/>
</dbReference>
<reference evidence="4" key="1">
    <citation type="submission" date="2021-02" db="EMBL/GenBank/DDBJ databases">
        <title>Fulvivirga sp. S481 isolated from sea water.</title>
        <authorList>
            <person name="Bae S.S."/>
            <person name="Baek K."/>
        </authorList>
    </citation>
    <scope>NUCLEOTIDE SEQUENCE</scope>
    <source>
        <strain evidence="4">S481</strain>
    </source>
</reference>
<dbReference type="Proteomes" id="UP000662783">
    <property type="component" value="Chromosome"/>
</dbReference>
<evidence type="ECO:0000313" key="4">
    <source>
        <dbReference type="EMBL" id="QSE97406.1"/>
    </source>
</evidence>
<keyword evidence="5" id="KW-1185">Reference proteome</keyword>
<keyword evidence="1 2" id="KW-0597">Phosphoprotein</keyword>
<dbReference type="CDD" id="cd00156">
    <property type="entry name" value="REC"/>
    <property type="match status" value="1"/>
</dbReference>
<evidence type="ECO:0000313" key="5">
    <source>
        <dbReference type="Proteomes" id="UP000662783"/>
    </source>
</evidence>
<dbReference type="GO" id="GO:0000160">
    <property type="term" value="P:phosphorelay signal transduction system"/>
    <property type="evidence" value="ECO:0007669"/>
    <property type="project" value="InterPro"/>
</dbReference>
<name>A0A975A118_9BACT</name>
<dbReference type="SUPFAM" id="SSF52172">
    <property type="entry name" value="CheY-like"/>
    <property type="match status" value="1"/>
</dbReference>
<accession>A0A975A118</accession>
<evidence type="ECO:0000256" key="2">
    <source>
        <dbReference type="PROSITE-ProRule" id="PRU00169"/>
    </source>
</evidence>